<dbReference type="InParanoid" id="S8F137"/>
<reference evidence="3 4" key="1">
    <citation type="journal article" date="2012" name="Science">
        <title>The Paleozoic origin of enzymatic lignin decomposition reconstructed from 31 fungal genomes.</title>
        <authorList>
            <person name="Floudas D."/>
            <person name="Binder M."/>
            <person name="Riley R."/>
            <person name="Barry K."/>
            <person name="Blanchette R.A."/>
            <person name="Henrissat B."/>
            <person name="Martinez A.T."/>
            <person name="Otillar R."/>
            <person name="Spatafora J.W."/>
            <person name="Yadav J.S."/>
            <person name="Aerts A."/>
            <person name="Benoit I."/>
            <person name="Boyd A."/>
            <person name="Carlson A."/>
            <person name="Copeland A."/>
            <person name="Coutinho P.M."/>
            <person name="de Vries R.P."/>
            <person name="Ferreira P."/>
            <person name="Findley K."/>
            <person name="Foster B."/>
            <person name="Gaskell J."/>
            <person name="Glotzer D."/>
            <person name="Gorecki P."/>
            <person name="Heitman J."/>
            <person name="Hesse C."/>
            <person name="Hori C."/>
            <person name="Igarashi K."/>
            <person name="Jurgens J.A."/>
            <person name="Kallen N."/>
            <person name="Kersten P."/>
            <person name="Kohler A."/>
            <person name="Kuees U."/>
            <person name="Kumar T.K.A."/>
            <person name="Kuo A."/>
            <person name="LaButti K."/>
            <person name="Larrondo L.F."/>
            <person name="Lindquist E."/>
            <person name="Ling A."/>
            <person name="Lombard V."/>
            <person name="Lucas S."/>
            <person name="Lundell T."/>
            <person name="Martin R."/>
            <person name="McLaughlin D.J."/>
            <person name="Morgenstern I."/>
            <person name="Morin E."/>
            <person name="Murat C."/>
            <person name="Nagy L.G."/>
            <person name="Nolan M."/>
            <person name="Ohm R.A."/>
            <person name="Patyshakuliyeva A."/>
            <person name="Rokas A."/>
            <person name="Ruiz-Duenas F.J."/>
            <person name="Sabat G."/>
            <person name="Salamov A."/>
            <person name="Samejima M."/>
            <person name="Schmutz J."/>
            <person name="Slot J.C."/>
            <person name="St John F."/>
            <person name="Stenlid J."/>
            <person name="Sun H."/>
            <person name="Sun S."/>
            <person name="Syed K."/>
            <person name="Tsang A."/>
            <person name="Wiebenga A."/>
            <person name="Young D."/>
            <person name="Pisabarro A."/>
            <person name="Eastwood D.C."/>
            <person name="Martin F."/>
            <person name="Cullen D."/>
            <person name="Grigoriev I.V."/>
            <person name="Hibbett D.S."/>
        </authorList>
    </citation>
    <scope>NUCLEOTIDE SEQUENCE</scope>
    <source>
        <strain evidence="4">FP-58527</strain>
    </source>
</reference>
<gene>
    <name evidence="3" type="ORF">FOMPIDRAFT_92499</name>
</gene>
<accession>S8F137</accession>
<evidence type="ECO:0000256" key="2">
    <source>
        <dbReference type="SAM" id="Phobius"/>
    </source>
</evidence>
<feature type="transmembrane region" description="Helical" evidence="2">
    <location>
        <begin position="43"/>
        <end position="65"/>
    </location>
</feature>
<keyword evidence="2" id="KW-0812">Transmembrane</keyword>
<dbReference type="OrthoDB" id="2796890at2759"/>
<dbReference type="Proteomes" id="UP000015241">
    <property type="component" value="Unassembled WGS sequence"/>
</dbReference>
<feature type="compositionally biased region" description="Low complexity" evidence="1">
    <location>
        <begin position="1"/>
        <end position="16"/>
    </location>
</feature>
<feature type="region of interest" description="Disordered" evidence="1">
    <location>
        <begin position="155"/>
        <end position="184"/>
    </location>
</feature>
<organism evidence="3 4">
    <name type="scientific">Fomitopsis schrenkii</name>
    <name type="common">Brown rot fungus</name>
    <dbReference type="NCBI Taxonomy" id="2126942"/>
    <lineage>
        <taxon>Eukaryota</taxon>
        <taxon>Fungi</taxon>
        <taxon>Dikarya</taxon>
        <taxon>Basidiomycota</taxon>
        <taxon>Agaricomycotina</taxon>
        <taxon>Agaricomycetes</taxon>
        <taxon>Polyporales</taxon>
        <taxon>Fomitopsis</taxon>
    </lineage>
</organism>
<feature type="region of interest" description="Disordered" evidence="1">
    <location>
        <begin position="222"/>
        <end position="280"/>
    </location>
</feature>
<feature type="region of interest" description="Disordered" evidence="1">
    <location>
        <begin position="98"/>
        <end position="118"/>
    </location>
</feature>
<keyword evidence="4" id="KW-1185">Reference proteome</keyword>
<protein>
    <submittedName>
        <fullName evidence="3">Uncharacterized protein</fullName>
    </submittedName>
</protein>
<evidence type="ECO:0000313" key="3">
    <source>
        <dbReference type="EMBL" id="EPS95555.1"/>
    </source>
</evidence>
<dbReference type="EMBL" id="KE504205">
    <property type="protein sequence ID" value="EPS95555.1"/>
    <property type="molecule type" value="Genomic_DNA"/>
</dbReference>
<keyword evidence="2" id="KW-1133">Transmembrane helix</keyword>
<dbReference type="AlphaFoldDB" id="S8F137"/>
<evidence type="ECO:0000313" key="4">
    <source>
        <dbReference type="Proteomes" id="UP000015241"/>
    </source>
</evidence>
<feature type="region of interest" description="Disordered" evidence="1">
    <location>
        <begin position="1"/>
        <end position="35"/>
    </location>
</feature>
<evidence type="ECO:0000256" key="1">
    <source>
        <dbReference type="SAM" id="MobiDB-lite"/>
    </source>
</evidence>
<sequence length="280" mass="30483">MYMSSTTNTSTFTPSPVNETATASHLRQLSQNAEPHGSNVGTIVAIVIMAVMVSTLLSALGWHLWRQRKQRAQWDYAQTEEFDDVDDDMKPYIITPYIVPTSRSGSPAPNARSHSPESELEVAVLPYDAASPSHRASTAHMDDPDAWSEIVMYEQEEEHECTKGPSPADASRVTSPTASDTPRQITALEPTRLSGEYAHARPSTRTSSLALATAGLASVADGLKEKTKRKRKSRIQSVPRPQSFCIDKSRTGHSPMEGTSPLPSWSPPPLPSPLSSARCS</sequence>
<proteinExistence type="predicted"/>
<dbReference type="HOGENOM" id="CLU_994119_0_0_1"/>
<feature type="compositionally biased region" description="Polar residues" evidence="1">
    <location>
        <begin position="17"/>
        <end position="33"/>
    </location>
</feature>
<name>S8F137_FOMSC</name>
<keyword evidence="2" id="KW-0472">Membrane</keyword>
<feature type="compositionally biased region" description="Polar residues" evidence="1">
    <location>
        <begin position="172"/>
        <end position="184"/>
    </location>
</feature>